<keyword evidence="4" id="KW-1185">Reference proteome</keyword>
<comment type="caution">
    <text evidence="3">The sequence shown here is derived from an EMBL/GenBank/DDBJ whole genome shotgun (WGS) entry which is preliminary data.</text>
</comment>
<evidence type="ECO:0000313" key="4">
    <source>
        <dbReference type="Proteomes" id="UP001175271"/>
    </source>
</evidence>
<dbReference type="AlphaFoldDB" id="A0AA39IFW6"/>
<feature type="transmembrane region" description="Helical" evidence="2">
    <location>
        <begin position="215"/>
        <end position="235"/>
    </location>
</feature>
<evidence type="ECO:0000256" key="2">
    <source>
        <dbReference type="SAM" id="Phobius"/>
    </source>
</evidence>
<evidence type="ECO:0000256" key="1">
    <source>
        <dbReference type="SAM" id="MobiDB-lite"/>
    </source>
</evidence>
<gene>
    <name evidence="3" type="ORF">QR680_007611</name>
</gene>
<keyword evidence="2" id="KW-0472">Membrane</keyword>
<evidence type="ECO:0000313" key="3">
    <source>
        <dbReference type="EMBL" id="KAK0422503.1"/>
    </source>
</evidence>
<keyword evidence="2" id="KW-0812">Transmembrane</keyword>
<proteinExistence type="predicted"/>
<keyword evidence="2" id="KW-1133">Transmembrane helix</keyword>
<dbReference type="EMBL" id="JAUCMV010000001">
    <property type="protein sequence ID" value="KAK0422503.1"/>
    <property type="molecule type" value="Genomic_DNA"/>
</dbReference>
<feature type="region of interest" description="Disordered" evidence="1">
    <location>
        <begin position="93"/>
        <end position="127"/>
    </location>
</feature>
<feature type="transmembrane region" description="Helical" evidence="2">
    <location>
        <begin position="186"/>
        <end position="203"/>
    </location>
</feature>
<sequence length="262" mass="28839">MAPHRQLASGALRQVSRKRLAQVIAVQTTKPRGRGRPRKEAAVVNPEPVNHVEIEPNAADLAVNREVGVVSEEASVAPAHQQEATVRADSILPPAHVTPPTANTVTETQNEAPAHQQEAAARTSSTVHPVSVTLPAEVVATLTSNLMQTVQPRRTEGDILGEYVAHRFAHGTEREKRIWHMAMEPFLRTPAVILTALIIDYFLQELFTLSGYEEIALLFTLVFLALVGCLCTWTYSRYSGKMRDVAVKIENVANFVWDKVLG</sequence>
<dbReference type="Proteomes" id="UP001175271">
    <property type="component" value="Unassembled WGS sequence"/>
</dbReference>
<accession>A0AA39IFW6</accession>
<organism evidence="3 4">
    <name type="scientific">Steinernema hermaphroditum</name>
    <dbReference type="NCBI Taxonomy" id="289476"/>
    <lineage>
        <taxon>Eukaryota</taxon>
        <taxon>Metazoa</taxon>
        <taxon>Ecdysozoa</taxon>
        <taxon>Nematoda</taxon>
        <taxon>Chromadorea</taxon>
        <taxon>Rhabditida</taxon>
        <taxon>Tylenchina</taxon>
        <taxon>Panagrolaimomorpha</taxon>
        <taxon>Strongyloidoidea</taxon>
        <taxon>Steinernematidae</taxon>
        <taxon>Steinernema</taxon>
    </lineage>
</organism>
<reference evidence="3" key="1">
    <citation type="submission" date="2023-06" db="EMBL/GenBank/DDBJ databases">
        <title>Genomic analysis of the entomopathogenic nematode Steinernema hermaphroditum.</title>
        <authorList>
            <person name="Schwarz E.M."/>
            <person name="Heppert J.K."/>
            <person name="Baniya A."/>
            <person name="Schwartz H.T."/>
            <person name="Tan C.-H."/>
            <person name="Antoshechkin I."/>
            <person name="Sternberg P.W."/>
            <person name="Goodrich-Blair H."/>
            <person name="Dillman A.R."/>
        </authorList>
    </citation>
    <scope>NUCLEOTIDE SEQUENCE</scope>
    <source>
        <strain evidence="3">PS9179</strain>
        <tissue evidence="3">Whole animal</tissue>
    </source>
</reference>
<name>A0AA39IFW6_9BILA</name>
<protein>
    <submittedName>
        <fullName evidence="3">Uncharacterized protein</fullName>
    </submittedName>
</protein>
<feature type="compositionally biased region" description="Polar residues" evidence="1">
    <location>
        <begin position="100"/>
        <end position="111"/>
    </location>
</feature>